<keyword evidence="3 4" id="KW-0408">Iron</keyword>
<keyword evidence="6" id="KW-1185">Reference proteome</keyword>
<dbReference type="InterPro" id="IPR001128">
    <property type="entry name" value="Cyt_P450"/>
</dbReference>
<feature type="binding site" description="axial binding residue" evidence="3">
    <location>
        <position position="558"/>
    </location>
    <ligand>
        <name>heme</name>
        <dbReference type="ChEBI" id="CHEBI:30413"/>
    </ligand>
    <ligandPart>
        <name>Fe</name>
        <dbReference type="ChEBI" id="CHEBI:18248"/>
    </ligandPart>
</feature>
<evidence type="ECO:0000313" key="5">
    <source>
        <dbReference type="EMBL" id="KAL3793520.1"/>
    </source>
</evidence>
<dbReference type="InterPro" id="IPR050121">
    <property type="entry name" value="Cytochrome_P450_monoxygenase"/>
</dbReference>
<name>A0ABD3Q009_9STRA</name>
<evidence type="ECO:0000256" key="4">
    <source>
        <dbReference type="RuleBase" id="RU000461"/>
    </source>
</evidence>
<dbReference type="GO" id="GO:0046872">
    <property type="term" value="F:metal ion binding"/>
    <property type="evidence" value="ECO:0007669"/>
    <property type="project" value="UniProtKB-KW"/>
</dbReference>
<protein>
    <recommendedName>
        <fullName evidence="7">Cytochrome P450</fullName>
    </recommendedName>
</protein>
<comment type="caution">
    <text evidence="5">The sequence shown here is derived from an EMBL/GenBank/DDBJ whole genome shotgun (WGS) entry which is preliminary data.</text>
</comment>
<comment type="similarity">
    <text evidence="2 4">Belongs to the cytochrome P450 family.</text>
</comment>
<dbReference type="PRINTS" id="PR00385">
    <property type="entry name" value="P450"/>
</dbReference>
<accession>A0ABD3Q009</accession>
<keyword evidence="4" id="KW-0560">Oxidoreductase</keyword>
<keyword evidence="3 4" id="KW-0479">Metal-binding</keyword>
<dbReference type="Pfam" id="PF00067">
    <property type="entry name" value="p450"/>
    <property type="match status" value="1"/>
</dbReference>
<gene>
    <name evidence="5" type="ORF">HJC23_007260</name>
</gene>
<evidence type="ECO:0008006" key="7">
    <source>
        <dbReference type="Google" id="ProtNLM"/>
    </source>
</evidence>
<dbReference type="InterPro" id="IPR017972">
    <property type="entry name" value="Cyt_P450_CS"/>
</dbReference>
<dbReference type="Proteomes" id="UP001516023">
    <property type="component" value="Unassembled WGS sequence"/>
</dbReference>
<reference evidence="5 6" key="1">
    <citation type="journal article" date="2020" name="G3 (Bethesda)">
        <title>Improved Reference Genome for Cyclotella cryptica CCMP332, a Model for Cell Wall Morphogenesis, Salinity Adaptation, and Lipid Production in Diatoms (Bacillariophyta).</title>
        <authorList>
            <person name="Roberts W.R."/>
            <person name="Downey K.M."/>
            <person name="Ruck E.C."/>
            <person name="Traller J.C."/>
            <person name="Alverson A.J."/>
        </authorList>
    </citation>
    <scope>NUCLEOTIDE SEQUENCE [LARGE SCALE GENOMIC DNA]</scope>
    <source>
        <strain evidence="5 6">CCMP332</strain>
    </source>
</reference>
<sequence>MMLRNSSNAVLRKLSSCPSFKAHDGKLVMKTPLVLKSHATTRSTAPFSTQSAPTKEKPIIANASDVSTSKCPFSTVSSTLDAIDTAKTDREQSRPVPTLKDVPSVPLLGVFVNAIPFIGDWLNDNFYHNPNVTPHNAYDVHYEMYQKYGTFYTTYIPGIGEGLYPKVYMIMDPEEMKKVIRQEGAYPRGGVEGLKPMVKWMKKNNFKLAGAGSNDNGFLGRGETWRKYRNFMQTDLLSPKSASGYVPGVANAAKIASRGVPYYASDLNTFFNYAAFDMFQSIMFGQVSKLADPNTSSNPVDVEFCRLAVDSLAYLVRMSDDPQEAIKASLGIETELYYKFDKTMDALKDIVMEKLTVFIERWDRNELDDNERKSYFAHAIERQRAEESGIDESELMQICLLMLNASVDTTSTFICWAMVHLSTNLHVQENLYRELKQHLDASEDGMLHAEMLTKAKSPYLHAVLRESHRMTPVYPSTMFKSNSVADIEIHGVTVPKGSVVGFDSYPIGMDPMIVDQPERFIPERWIGDEPIQARKGTPAEVLDSVMYRDPFSQGARRCPGSRVAVNETQLILSQLVLDWKISAPPSVKTYRDIPYKMQTLLVAQLPEMNVEARV</sequence>
<evidence type="ECO:0000313" key="6">
    <source>
        <dbReference type="Proteomes" id="UP001516023"/>
    </source>
</evidence>
<keyword evidence="4" id="KW-0503">Monooxygenase</keyword>
<keyword evidence="3 4" id="KW-0349">Heme</keyword>
<dbReference type="Gene3D" id="1.10.630.10">
    <property type="entry name" value="Cytochrome P450"/>
    <property type="match status" value="1"/>
</dbReference>
<dbReference type="PROSITE" id="PS00086">
    <property type="entry name" value="CYTOCHROME_P450"/>
    <property type="match status" value="1"/>
</dbReference>
<comment type="cofactor">
    <cofactor evidence="1 3">
        <name>heme</name>
        <dbReference type="ChEBI" id="CHEBI:30413"/>
    </cofactor>
</comment>
<evidence type="ECO:0000256" key="2">
    <source>
        <dbReference type="ARBA" id="ARBA00010617"/>
    </source>
</evidence>
<dbReference type="SUPFAM" id="SSF48264">
    <property type="entry name" value="Cytochrome P450"/>
    <property type="match status" value="1"/>
</dbReference>
<evidence type="ECO:0000256" key="1">
    <source>
        <dbReference type="ARBA" id="ARBA00001971"/>
    </source>
</evidence>
<dbReference type="AlphaFoldDB" id="A0ABD3Q009"/>
<evidence type="ECO:0000256" key="3">
    <source>
        <dbReference type="PIRSR" id="PIRSR602401-1"/>
    </source>
</evidence>
<dbReference type="InterPro" id="IPR036396">
    <property type="entry name" value="Cyt_P450_sf"/>
</dbReference>
<organism evidence="5 6">
    <name type="scientific">Cyclotella cryptica</name>
    <dbReference type="NCBI Taxonomy" id="29204"/>
    <lineage>
        <taxon>Eukaryota</taxon>
        <taxon>Sar</taxon>
        <taxon>Stramenopiles</taxon>
        <taxon>Ochrophyta</taxon>
        <taxon>Bacillariophyta</taxon>
        <taxon>Coscinodiscophyceae</taxon>
        <taxon>Thalassiosirophycidae</taxon>
        <taxon>Stephanodiscales</taxon>
        <taxon>Stephanodiscaceae</taxon>
        <taxon>Cyclotella</taxon>
    </lineage>
</organism>
<dbReference type="PANTHER" id="PTHR24305">
    <property type="entry name" value="CYTOCHROME P450"/>
    <property type="match status" value="1"/>
</dbReference>
<dbReference type="PANTHER" id="PTHR24305:SF166">
    <property type="entry name" value="CYTOCHROME P450 12A4, MITOCHONDRIAL-RELATED"/>
    <property type="match status" value="1"/>
</dbReference>
<dbReference type="EMBL" id="JABMIG020000090">
    <property type="protein sequence ID" value="KAL3793520.1"/>
    <property type="molecule type" value="Genomic_DNA"/>
</dbReference>
<dbReference type="InterPro" id="IPR002401">
    <property type="entry name" value="Cyt_P450_E_grp-I"/>
</dbReference>
<proteinExistence type="inferred from homology"/>
<dbReference type="GO" id="GO:0004497">
    <property type="term" value="F:monooxygenase activity"/>
    <property type="evidence" value="ECO:0007669"/>
    <property type="project" value="UniProtKB-KW"/>
</dbReference>
<dbReference type="PRINTS" id="PR00463">
    <property type="entry name" value="EP450I"/>
</dbReference>